<sequence>MTLCSWSVRNFLATRAHGHPWTFDSYCWRRTLFATHARWKTTKQVIPPSPQPPADSSSSSEPSQEVKETLDVLGLNEPEAKNNVLPPLSRPLGVRERPTTLVKTRTDRLKELMDTDVRMAQRRHLCGRVLMVVRIKEASKGYFHDMNMTRKHGGKTWIAPKVLIREDKALYLPNVKGKSIDNGTTKDTTTTCYGRVTVLAMLGTKISEIHAKGFIEPTYNRYHNHPLFQYVQINIQENLLKSMLVNLFSTTLRASVPQELQPNYWVSSQNMEYVRDALGMTNSKVGYVYLVDENLKIRWGASADATMEETQALEACAGVLLKRLEKKPDMRKGIDPPPGSKS</sequence>
<evidence type="ECO:0000313" key="1">
    <source>
        <dbReference type="EMBL" id="TFK72087.1"/>
    </source>
</evidence>
<gene>
    <name evidence="1" type="ORF">BDN72DRAFT_763905</name>
</gene>
<keyword evidence="2" id="KW-1185">Reference proteome</keyword>
<name>A0ACD3B370_9AGAR</name>
<accession>A0ACD3B370</accession>
<reference evidence="1 2" key="1">
    <citation type="journal article" date="2019" name="Nat. Ecol. Evol.">
        <title>Megaphylogeny resolves global patterns of mushroom evolution.</title>
        <authorList>
            <person name="Varga T."/>
            <person name="Krizsan K."/>
            <person name="Foldi C."/>
            <person name="Dima B."/>
            <person name="Sanchez-Garcia M."/>
            <person name="Sanchez-Ramirez S."/>
            <person name="Szollosi G.J."/>
            <person name="Szarkandi J.G."/>
            <person name="Papp V."/>
            <person name="Albert L."/>
            <person name="Andreopoulos W."/>
            <person name="Angelini C."/>
            <person name="Antonin V."/>
            <person name="Barry K.W."/>
            <person name="Bougher N.L."/>
            <person name="Buchanan P."/>
            <person name="Buyck B."/>
            <person name="Bense V."/>
            <person name="Catcheside P."/>
            <person name="Chovatia M."/>
            <person name="Cooper J."/>
            <person name="Damon W."/>
            <person name="Desjardin D."/>
            <person name="Finy P."/>
            <person name="Geml J."/>
            <person name="Haridas S."/>
            <person name="Hughes K."/>
            <person name="Justo A."/>
            <person name="Karasinski D."/>
            <person name="Kautmanova I."/>
            <person name="Kiss B."/>
            <person name="Kocsube S."/>
            <person name="Kotiranta H."/>
            <person name="LaButti K.M."/>
            <person name="Lechner B.E."/>
            <person name="Liimatainen K."/>
            <person name="Lipzen A."/>
            <person name="Lukacs Z."/>
            <person name="Mihaltcheva S."/>
            <person name="Morgado L.N."/>
            <person name="Niskanen T."/>
            <person name="Noordeloos M.E."/>
            <person name="Ohm R.A."/>
            <person name="Ortiz-Santana B."/>
            <person name="Ovrebo C."/>
            <person name="Racz N."/>
            <person name="Riley R."/>
            <person name="Savchenko A."/>
            <person name="Shiryaev A."/>
            <person name="Soop K."/>
            <person name="Spirin V."/>
            <person name="Szebenyi C."/>
            <person name="Tomsovsky M."/>
            <person name="Tulloss R.E."/>
            <person name="Uehling J."/>
            <person name="Grigoriev I.V."/>
            <person name="Vagvolgyi C."/>
            <person name="Papp T."/>
            <person name="Martin F.M."/>
            <person name="Miettinen O."/>
            <person name="Hibbett D.S."/>
            <person name="Nagy L.G."/>
        </authorList>
    </citation>
    <scope>NUCLEOTIDE SEQUENCE [LARGE SCALE GENOMIC DNA]</scope>
    <source>
        <strain evidence="1 2">NL-1719</strain>
    </source>
</reference>
<dbReference type="Proteomes" id="UP000308600">
    <property type="component" value="Unassembled WGS sequence"/>
</dbReference>
<organism evidence="1 2">
    <name type="scientific">Pluteus cervinus</name>
    <dbReference type="NCBI Taxonomy" id="181527"/>
    <lineage>
        <taxon>Eukaryota</taxon>
        <taxon>Fungi</taxon>
        <taxon>Dikarya</taxon>
        <taxon>Basidiomycota</taxon>
        <taxon>Agaricomycotina</taxon>
        <taxon>Agaricomycetes</taxon>
        <taxon>Agaricomycetidae</taxon>
        <taxon>Agaricales</taxon>
        <taxon>Pluteineae</taxon>
        <taxon>Pluteaceae</taxon>
        <taxon>Pluteus</taxon>
    </lineage>
</organism>
<evidence type="ECO:0000313" key="2">
    <source>
        <dbReference type="Proteomes" id="UP000308600"/>
    </source>
</evidence>
<protein>
    <submittedName>
        <fullName evidence="1">Uncharacterized protein</fullName>
    </submittedName>
</protein>
<dbReference type="EMBL" id="ML208289">
    <property type="protein sequence ID" value="TFK72087.1"/>
    <property type="molecule type" value="Genomic_DNA"/>
</dbReference>
<proteinExistence type="predicted"/>